<dbReference type="AlphaFoldDB" id="A0A2H0CSV5"/>
<dbReference type="EMBL" id="PCTL01000034">
    <property type="protein sequence ID" value="PIP72977.1"/>
    <property type="molecule type" value="Genomic_DNA"/>
</dbReference>
<gene>
    <name evidence="3" type="ORF">COW88_03580</name>
</gene>
<feature type="compositionally biased region" description="Polar residues" evidence="1">
    <location>
        <begin position="65"/>
        <end position="79"/>
    </location>
</feature>
<reference evidence="3 4" key="1">
    <citation type="submission" date="2017-09" db="EMBL/GenBank/DDBJ databases">
        <title>Depth-based differentiation of microbial function through sediment-hosted aquifers and enrichment of novel symbionts in the deep terrestrial subsurface.</title>
        <authorList>
            <person name="Probst A.J."/>
            <person name="Ladd B."/>
            <person name="Jarett J.K."/>
            <person name="Geller-Mcgrath D.E."/>
            <person name="Sieber C.M."/>
            <person name="Emerson J.B."/>
            <person name="Anantharaman K."/>
            <person name="Thomas B.C."/>
            <person name="Malmstrom R."/>
            <person name="Stieglmeier M."/>
            <person name="Klingl A."/>
            <person name="Woyke T."/>
            <person name="Ryan C.M."/>
            <person name="Banfield J.F."/>
        </authorList>
    </citation>
    <scope>NUCLEOTIDE SEQUENCE [LARGE SCALE GENOMIC DNA]</scope>
    <source>
        <strain evidence="3">CG22_combo_CG10-13_8_21_14_all_47_15</strain>
    </source>
</reference>
<organism evidence="3 4">
    <name type="scientific">Candidatus Lloydbacteria bacterium CG22_combo_CG10-13_8_21_14_all_47_15</name>
    <dbReference type="NCBI Taxonomy" id="1974635"/>
    <lineage>
        <taxon>Bacteria</taxon>
        <taxon>Candidatus Lloydiibacteriota</taxon>
    </lineage>
</organism>
<evidence type="ECO:0000256" key="2">
    <source>
        <dbReference type="SAM" id="Phobius"/>
    </source>
</evidence>
<sequence>MYMQVSKRIIAYGVLVFLISFLGFPASVRIVFFAVLGIVLVSEGYLMRSSGTDNTANLEGATAEMSHSSGHADSFPQNEHTADSSMPRV</sequence>
<accession>A0A2H0CSV5</accession>
<keyword evidence="2" id="KW-0812">Transmembrane</keyword>
<keyword evidence="2" id="KW-0472">Membrane</keyword>
<evidence type="ECO:0000256" key="1">
    <source>
        <dbReference type="SAM" id="MobiDB-lite"/>
    </source>
</evidence>
<comment type="caution">
    <text evidence="3">The sequence shown here is derived from an EMBL/GenBank/DDBJ whole genome shotgun (WGS) entry which is preliminary data.</text>
</comment>
<feature type="region of interest" description="Disordered" evidence="1">
    <location>
        <begin position="62"/>
        <end position="89"/>
    </location>
</feature>
<dbReference type="Proteomes" id="UP000230638">
    <property type="component" value="Unassembled WGS sequence"/>
</dbReference>
<evidence type="ECO:0000313" key="4">
    <source>
        <dbReference type="Proteomes" id="UP000230638"/>
    </source>
</evidence>
<proteinExistence type="predicted"/>
<protein>
    <submittedName>
        <fullName evidence="3">Uncharacterized protein</fullName>
    </submittedName>
</protein>
<keyword evidence="2" id="KW-1133">Transmembrane helix</keyword>
<feature type="transmembrane region" description="Helical" evidence="2">
    <location>
        <begin position="12"/>
        <end position="41"/>
    </location>
</feature>
<name>A0A2H0CSV5_9BACT</name>
<evidence type="ECO:0000313" key="3">
    <source>
        <dbReference type="EMBL" id="PIP72977.1"/>
    </source>
</evidence>